<sequence>MSFVAKPKRNSYDNNEELRKMAKAKARASQPRERLAAQLALASMTIDVRSNVVLARLVARAQQRLNQSGDPVAVAHQIGVDLGYYLLCHDYDMPRAAYDLLAVAYQISATKTSKATIIVMPRRPQ</sequence>
<dbReference type="SUPFAM" id="SSF109797">
    <property type="entry name" value="Bacteriocin immunity protein-like"/>
    <property type="match status" value="1"/>
</dbReference>
<organism evidence="2">
    <name type="scientific">Lactiplantibacillus pentosus MP-10</name>
    <dbReference type="NCBI Taxonomy" id="1028490"/>
    <lineage>
        <taxon>Bacteria</taxon>
        <taxon>Bacillati</taxon>
        <taxon>Bacillota</taxon>
        <taxon>Bacilli</taxon>
        <taxon>Lactobacillales</taxon>
        <taxon>Lactobacillaceae</taxon>
        <taxon>Lactiplantibacillus</taxon>
    </lineage>
</organism>
<accession>F6ISH1</accession>
<dbReference type="GO" id="GO:0030153">
    <property type="term" value="P:bacteriocin immunity"/>
    <property type="evidence" value="ECO:0007669"/>
    <property type="project" value="UniProtKB-KW"/>
</dbReference>
<dbReference type="Gene3D" id="1.20.1440.50">
    <property type="entry name" value="Ta0600-like"/>
    <property type="match status" value="1"/>
</dbReference>
<keyword evidence="1" id="KW-0079">Bacteriocin immunity</keyword>
<evidence type="ECO:0000256" key="1">
    <source>
        <dbReference type="ARBA" id="ARBA00023025"/>
    </source>
</evidence>
<proteinExistence type="predicted"/>
<dbReference type="AlphaFoldDB" id="F6ISH1"/>
<name>F6ISH1_LACPE</name>
<evidence type="ECO:0000313" key="2">
    <source>
        <dbReference type="EMBL" id="CCB81483.1"/>
    </source>
</evidence>
<dbReference type="EMBL" id="FR871762">
    <property type="protein sequence ID" value="CCB81483.1"/>
    <property type="molecule type" value="Genomic_DNA"/>
</dbReference>
<dbReference type="InterPro" id="IPR023130">
    <property type="entry name" value="Ta0600-like_sf"/>
</dbReference>
<gene>
    <name evidence="2" type="ORF">LPE_00492</name>
</gene>
<reference evidence="2" key="1">
    <citation type="journal article" date="2011" name="J. Bacteriol.">
        <title>Annotated genome sequence of Lactobacillus pentosus MP-10, which has probiotic potential, from naturally fermented Alorena green table olives.</title>
        <authorList>
            <person name="Abriouel H."/>
            <person name="Benomar N."/>
            <person name="Perez Pulido R."/>
            <person name="Canamero M.M."/>
            <person name="Galvez A."/>
        </authorList>
    </citation>
    <scope>NUCLEOTIDE SEQUENCE</scope>
    <source>
        <strain evidence="2">MP-10</strain>
    </source>
</reference>
<protein>
    <submittedName>
        <fullName evidence="2">Uncharacterized protein</fullName>
    </submittedName>
</protein>